<comment type="similarity">
    <text evidence="1">Belongs to the metallo-dependent hydrolases superfamily. CpsB/CapC family.</text>
</comment>
<dbReference type="PIRSF" id="PIRSF016557">
    <property type="entry name" value="Caps_synth_CpsB"/>
    <property type="match status" value="1"/>
</dbReference>
<protein>
    <recommendedName>
        <fullName evidence="2">protein-tyrosine-phosphatase</fullName>
        <ecNumber evidence="2">3.1.3.48</ecNumber>
    </recommendedName>
</protein>
<sequence length="264" mass="29758">MIDLHTHILPGIDDGVKSVEEALEVAKEAKRQGVKKIVATPHYLDKDHHLTPKETNQQVNKLQKVFNQAGINIKILPGAEVYLTTDLGKRLKEKEVSTINNSRYLLVELPMAKAPSYVNGVFYDLKVMGYTPIISHPERYDYIIKNPNLLYKWIKDGAYAQLNAGSLLGIFGSRVQQTAEILVKHNLVQVIGSDLHSNGRRGECLEEGFKKLIELIGTKANLYLDNSELIINDKDIKLVKPLVYKESNNLVKRIFGKGLKIVFN</sequence>
<dbReference type="GO" id="GO:0004725">
    <property type="term" value="F:protein tyrosine phosphatase activity"/>
    <property type="evidence" value="ECO:0007669"/>
    <property type="project" value="UniProtKB-EC"/>
</dbReference>
<dbReference type="Pfam" id="PF19567">
    <property type="entry name" value="CpsB_CapC"/>
    <property type="match status" value="1"/>
</dbReference>
<dbReference type="PANTHER" id="PTHR39181">
    <property type="entry name" value="TYROSINE-PROTEIN PHOSPHATASE YWQE"/>
    <property type="match status" value="1"/>
</dbReference>
<dbReference type="OrthoDB" id="9788539at2"/>
<accession>A0A1T4KVM5</accession>
<evidence type="ECO:0000256" key="4">
    <source>
        <dbReference type="ARBA" id="ARBA00022912"/>
    </source>
</evidence>
<dbReference type="GO" id="GO:0030145">
    <property type="term" value="F:manganese ion binding"/>
    <property type="evidence" value="ECO:0007669"/>
    <property type="project" value="InterPro"/>
</dbReference>
<dbReference type="AlphaFoldDB" id="A0A1T4KVM5"/>
<keyword evidence="7" id="KW-1185">Reference proteome</keyword>
<evidence type="ECO:0000256" key="2">
    <source>
        <dbReference type="ARBA" id="ARBA00013064"/>
    </source>
</evidence>
<proteinExistence type="inferred from homology"/>
<dbReference type="PANTHER" id="PTHR39181:SF1">
    <property type="entry name" value="TYROSINE-PROTEIN PHOSPHATASE YWQE"/>
    <property type="match status" value="1"/>
</dbReference>
<evidence type="ECO:0000313" key="6">
    <source>
        <dbReference type="EMBL" id="SJZ46430.1"/>
    </source>
</evidence>
<evidence type="ECO:0000256" key="3">
    <source>
        <dbReference type="ARBA" id="ARBA00022801"/>
    </source>
</evidence>
<dbReference type="Gene3D" id="3.20.20.140">
    <property type="entry name" value="Metal-dependent hydrolases"/>
    <property type="match status" value="1"/>
</dbReference>
<dbReference type="InterPro" id="IPR016195">
    <property type="entry name" value="Pol/histidinol_Pase-like"/>
</dbReference>
<dbReference type="SUPFAM" id="SSF89550">
    <property type="entry name" value="PHP domain-like"/>
    <property type="match status" value="1"/>
</dbReference>
<dbReference type="EC" id="3.1.3.48" evidence="2"/>
<dbReference type="STRING" id="142842.SAMN02745118_00902"/>
<keyword evidence="4" id="KW-0904">Protein phosphatase</keyword>
<name>A0A1T4KVM5_9FIRM</name>
<evidence type="ECO:0000256" key="1">
    <source>
        <dbReference type="ARBA" id="ARBA00005750"/>
    </source>
</evidence>
<organism evidence="6 7">
    <name type="scientific">Selenihalanaerobacter shriftii</name>
    <dbReference type="NCBI Taxonomy" id="142842"/>
    <lineage>
        <taxon>Bacteria</taxon>
        <taxon>Bacillati</taxon>
        <taxon>Bacillota</taxon>
        <taxon>Clostridia</taxon>
        <taxon>Halanaerobiales</taxon>
        <taxon>Halobacteroidaceae</taxon>
        <taxon>Selenihalanaerobacter</taxon>
    </lineage>
</organism>
<keyword evidence="3" id="KW-0378">Hydrolase</keyword>
<reference evidence="7" key="1">
    <citation type="submission" date="2017-02" db="EMBL/GenBank/DDBJ databases">
        <authorList>
            <person name="Varghese N."/>
            <person name="Submissions S."/>
        </authorList>
    </citation>
    <scope>NUCLEOTIDE SEQUENCE [LARGE SCALE GENOMIC DNA]</scope>
    <source>
        <strain evidence="7">ATCC BAA-73</strain>
    </source>
</reference>
<dbReference type="Proteomes" id="UP000190625">
    <property type="component" value="Unassembled WGS sequence"/>
</dbReference>
<dbReference type="RefSeq" id="WP_078809399.1">
    <property type="nucleotide sequence ID" value="NZ_FUWM01000007.1"/>
</dbReference>
<evidence type="ECO:0000256" key="5">
    <source>
        <dbReference type="ARBA" id="ARBA00051722"/>
    </source>
</evidence>
<dbReference type="EMBL" id="FUWM01000007">
    <property type="protein sequence ID" value="SJZ46430.1"/>
    <property type="molecule type" value="Genomic_DNA"/>
</dbReference>
<evidence type="ECO:0000313" key="7">
    <source>
        <dbReference type="Proteomes" id="UP000190625"/>
    </source>
</evidence>
<comment type="catalytic activity">
    <reaction evidence="5">
        <text>O-phospho-L-tyrosyl-[protein] + H2O = L-tyrosyl-[protein] + phosphate</text>
        <dbReference type="Rhea" id="RHEA:10684"/>
        <dbReference type="Rhea" id="RHEA-COMP:10136"/>
        <dbReference type="Rhea" id="RHEA-COMP:20101"/>
        <dbReference type="ChEBI" id="CHEBI:15377"/>
        <dbReference type="ChEBI" id="CHEBI:43474"/>
        <dbReference type="ChEBI" id="CHEBI:46858"/>
        <dbReference type="ChEBI" id="CHEBI:61978"/>
        <dbReference type="EC" id="3.1.3.48"/>
    </reaction>
</comment>
<gene>
    <name evidence="6" type="ORF">SAMN02745118_00902</name>
</gene>
<dbReference type="InterPro" id="IPR016667">
    <property type="entry name" value="Caps_polysacc_synth_CpsB/CapC"/>
</dbReference>